<evidence type="ECO:0000256" key="1">
    <source>
        <dbReference type="ARBA" id="ARBA00022801"/>
    </source>
</evidence>
<organism evidence="4 5">
    <name type="scientific">Actinopolymorpha rutila</name>
    <dbReference type="NCBI Taxonomy" id="446787"/>
    <lineage>
        <taxon>Bacteria</taxon>
        <taxon>Bacillati</taxon>
        <taxon>Actinomycetota</taxon>
        <taxon>Actinomycetes</taxon>
        <taxon>Propionibacteriales</taxon>
        <taxon>Actinopolymorphaceae</taxon>
        <taxon>Actinopolymorpha</taxon>
    </lineage>
</organism>
<sequence>MQRSMQRKQREAVRFASGDADCAAWFYPGRNGACVIMTGGFGVTKEPGTDLFAGRFHDAGFGVLAFDYRNFGESGGGPRQVARISEQLADWSAAIEFAGTLPGVDRDRIALWAFSISSGHVLRAAARHPEVAGAIAQMPYVDGPAGFRVARRHQTASAMARLFGRALLDAAGGLFGRPPRLVPLSGPPGTVALLTTPDTQDGDRALNPGNRYPEWQQAAAARSVLGAGSYRPGRDAPKVRCPLLMVVCDQDQSVPVEAAVRVAQQAPRGELVRLPGGHYAPFLEAHDQAVDAELAFLRRHLLGAEATTSADNQPLTEPDARPAT</sequence>
<evidence type="ECO:0000259" key="3">
    <source>
        <dbReference type="Pfam" id="PF12697"/>
    </source>
</evidence>
<dbReference type="RefSeq" id="WP_202889503.1">
    <property type="nucleotide sequence ID" value="NZ_BAAARR010000045.1"/>
</dbReference>
<keyword evidence="5" id="KW-1185">Reference proteome</keyword>
<gene>
    <name evidence="4" type="ORF">F4554_005871</name>
</gene>
<dbReference type="InterPro" id="IPR029058">
    <property type="entry name" value="AB_hydrolase_fold"/>
</dbReference>
<evidence type="ECO:0000313" key="4">
    <source>
        <dbReference type="EMBL" id="NYH93233.1"/>
    </source>
</evidence>
<dbReference type="PANTHER" id="PTHR22946">
    <property type="entry name" value="DIENELACTONE HYDROLASE DOMAIN-CONTAINING PROTEIN-RELATED"/>
    <property type="match status" value="1"/>
</dbReference>
<dbReference type="GO" id="GO:0052689">
    <property type="term" value="F:carboxylic ester hydrolase activity"/>
    <property type="evidence" value="ECO:0007669"/>
    <property type="project" value="UniProtKB-ARBA"/>
</dbReference>
<dbReference type="AlphaFoldDB" id="A0A852ZLV7"/>
<dbReference type="InterPro" id="IPR050261">
    <property type="entry name" value="FrsA_esterase"/>
</dbReference>
<dbReference type="PANTHER" id="PTHR22946:SF9">
    <property type="entry name" value="POLYKETIDE TRANSFERASE AF380"/>
    <property type="match status" value="1"/>
</dbReference>
<feature type="domain" description="AB hydrolase-1" evidence="3">
    <location>
        <begin position="57"/>
        <end position="291"/>
    </location>
</feature>
<comment type="caution">
    <text evidence="4">The sequence shown here is derived from an EMBL/GenBank/DDBJ whole genome shotgun (WGS) entry which is preliminary data.</text>
</comment>
<protein>
    <submittedName>
        <fullName evidence="4">Pimeloyl-ACP methyl ester carboxylesterase</fullName>
    </submittedName>
</protein>
<proteinExistence type="inferred from homology"/>
<dbReference type="EMBL" id="JACBZH010000001">
    <property type="protein sequence ID" value="NYH93233.1"/>
    <property type="molecule type" value="Genomic_DNA"/>
</dbReference>
<reference evidence="4 5" key="1">
    <citation type="submission" date="2020-07" db="EMBL/GenBank/DDBJ databases">
        <title>Sequencing the genomes of 1000 actinobacteria strains.</title>
        <authorList>
            <person name="Klenk H.-P."/>
        </authorList>
    </citation>
    <scope>NUCLEOTIDE SEQUENCE [LARGE SCALE GENOMIC DNA]</scope>
    <source>
        <strain evidence="4 5">DSM 18448</strain>
    </source>
</reference>
<comment type="similarity">
    <text evidence="2">Belongs to the AB hydrolase superfamily. FUS2 hydrolase family.</text>
</comment>
<evidence type="ECO:0000256" key="2">
    <source>
        <dbReference type="ARBA" id="ARBA00038115"/>
    </source>
</evidence>
<accession>A0A852ZLV7</accession>
<name>A0A852ZLV7_9ACTN</name>
<dbReference type="Gene3D" id="3.40.50.1820">
    <property type="entry name" value="alpha/beta hydrolase"/>
    <property type="match status" value="1"/>
</dbReference>
<dbReference type="Gene3D" id="1.10.10.800">
    <property type="match status" value="1"/>
</dbReference>
<dbReference type="Pfam" id="PF12697">
    <property type="entry name" value="Abhydrolase_6"/>
    <property type="match status" value="1"/>
</dbReference>
<keyword evidence="1" id="KW-0378">Hydrolase</keyword>
<evidence type="ECO:0000313" key="5">
    <source>
        <dbReference type="Proteomes" id="UP000579605"/>
    </source>
</evidence>
<dbReference type="SUPFAM" id="SSF53474">
    <property type="entry name" value="alpha/beta-Hydrolases"/>
    <property type="match status" value="1"/>
</dbReference>
<dbReference type="InterPro" id="IPR000073">
    <property type="entry name" value="AB_hydrolase_1"/>
</dbReference>
<dbReference type="Proteomes" id="UP000579605">
    <property type="component" value="Unassembled WGS sequence"/>
</dbReference>